<organism evidence="9 10">
    <name type="scientific">Porites evermanni</name>
    <dbReference type="NCBI Taxonomy" id="104178"/>
    <lineage>
        <taxon>Eukaryota</taxon>
        <taxon>Metazoa</taxon>
        <taxon>Cnidaria</taxon>
        <taxon>Anthozoa</taxon>
        <taxon>Hexacorallia</taxon>
        <taxon>Scleractinia</taxon>
        <taxon>Fungiina</taxon>
        <taxon>Poritidae</taxon>
        <taxon>Porites</taxon>
    </lineage>
</organism>
<dbReference type="InterPro" id="IPR024607">
    <property type="entry name" value="Sulfatase_CS"/>
</dbReference>
<proteinExistence type="inferred from homology"/>
<protein>
    <recommendedName>
        <fullName evidence="8">Sulfatase N-terminal domain-containing protein</fullName>
    </recommendedName>
</protein>
<dbReference type="Gene3D" id="3.30.1120.10">
    <property type="match status" value="1"/>
</dbReference>
<evidence type="ECO:0000313" key="9">
    <source>
        <dbReference type="EMBL" id="CAH3022101.1"/>
    </source>
</evidence>
<comment type="similarity">
    <text evidence="2">Belongs to the sulfatase family.</text>
</comment>
<keyword evidence="3" id="KW-0479">Metal-binding</keyword>
<keyword evidence="6" id="KW-0812">Transmembrane</keyword>
<feature type="chain" id="PRO_5045356413" description="Sulfatase N-terminal domain-containing protein" evidence="7">
    <location>
        <begin position="21"/>
        <end position="578"/>
    </location>
</feature>
<evidence type="ECO:0000256" key="2">
    <source>
        <dbReference type="ARBA" id="ARBA00008779"/>
    </source>
</evidence>
<feature type="transmembrane region" description="Helical" evidence="6">
    <location>
        <begin position="186"/>
        <end position="204"/>
    </location>
</feature>
<dbReference type="Gene3D" id="3.40.720.10">
    <property type="entry name" value="Alkaline Phosphatase, subunit A"/>
    <property type="match status" value="1"/>
</dbReference>
<dbReference type="InterPro" id="IPR050738">
    <property type="entry name" value="Sulfatase"/>
</dbReference>
<reference evidence="9 10" key="1">
    <citation type="submission" date="2022-05" db="EMBL/GenBank/DDBJ databases">
        <authorList>
            <consortium name="Genoscope - CEA"/>
            <person name="William W."/>
        </authorList>
    </citation>
    <scope>NUCLEOTIDE SEQUENCE [LARGE SCALE GENOMIC DNA]</scope>
</reference>
<dbReference type="Pfam" id="PF14707">
    <property type="entry name" value="Sulfatase_C"/>
    <property type="match status" value="1"/>
</dbReference>
<keyword evidence="6" id="KW-0472">Membrane</keyword>
<dbReference type="EMBL" id="CALNXI010000206">
    <property type="protein sequence ID" value="CAH3022101.1"/>
    <property type="molecule type" value="Genomic_DNA"/>
</dbReference>
<comment type="cofactor">
    <cofactor evidence="1">
        <name>Ca(2+)</name>
        <dbReference type="ChEBI" id="CHEBI:29108"/>
    </cofactor>
</comment>
<gene>
    <name evidence="9" type="ORF">PEVE_00014141</name>
</gene>
<name>A0ABN8M1G0_9CNID</name>
<evidence type="ECO:0000256" key="7">
    <source>
        <dbReference type="SAM" id="SignalP"/>
    </source>
</evidence>
<feature type="domain" description="Sulfatase N-terminal" evidence="8">
    <location>
        <begin position="23"/>
        <end position="408"/>
    </location>
</feature>
<feature type="transmembrane region" description="Helical" evidence="6">
    <location>
        <begin position="211"/>
        <end position="235"/>
    </location>
</feature>
<keyword evidence="4" id="KW-0378">Hydrolase</keyword>
<evidence type="ECO:0000256" key="3">
    <source>
        <dbReference type="ARBA" id="ARBA00022723"/>
    </source>
</evidence>
<evidence type="ECO:0000256" key="6">
    <source>
        <dbReference type="SAM" id="Phobius"/>
    </source>
</evidence>
<dbReference type="Gene3D" id="1.10.287.550">
    <property type="entry name" value="Helix hairpin bin"/>
    <property type="match status" value="1"/>
</dbReference>
<comment type="caution">
    <text evidence="9">The sequence shown here is derived from an EMBL/GenBank/DDBJ whole genome shotgun (WGS) entry which is preliminary data.</text>
</comment>
<keyword evidence="10" id="KW-1185">Reference proteome</keyword>
<evidence type="ECO:0000256" key="4">
    <source>
        <dbReference type="ARBA" id="ARBA00022801"/>
    </source>
</evidence>
<dbReference type="PANTHER" id="PTHR42693:SF49">
    <property type="entry name" value="SULFATASE N-TERMINAL DOMAIN-CONTAINING PROTEIN"/>
    <property type="match status" value="1"/>
</dbReference>
<dbReference type="InterPro" id="IPR000917">
    <property type="entry name" value="Sulfatase_N"/>
</dbReference>
<feature type="signal peptide" evidence="7">
    <location>
        <begin position="1"/>
        <end position="20"/>
    </location>
</feature>
<evidence type="ECO:0000313" key="10">
    <source>
        <dbReference type="Proteomes" id="UP001159427"/>
    </source>
</evidence>
<dbReference type="PANTHER" id="PTHR42693">
    <property type="entry name" value="ARYLSULFATASE FAMILY MEMBER"/>
    <property type="match status" value="1"/>
</dbReference>
<keyword evidence="6" id="KW-1133">Transmembrane helix</keyword>
<dbReference type="Pfam" id="PF00884">
    <property type="entry name" value="Sulfatase"/>
    <property type="match status" value="1"/>
</dbReference>
<dbReference type="Proteomes" id="UP001159427">
    <property type="component" value="Unassembled WGS sequence"/>
</dbReference>
<accession>A0ABN8M1G0</accession>
<evidence type="ECO:0000256" key="1">
    <source>
        <dbReference type="ARBA" id="ARBA00001913"/>
    </source>
</evidence>
<keyword evidence="5" id="KW-0106">Calcium</keyword>
<dbReference type="InterPro" id="IPR017850">
    <property type="entry name" value="Alkaline_phosphatase_core_sf"/>
</dbReference>
<dbReference type="PROSITE" id="PS00149">
    <property type="entry name" value="SULFATASE_2"/>
    <property type="match status" value="1"/>
</dbReference>
<dbReference type="SUPFAM" id="SSF53649">
    <property type="entry name" value="Alkaline phosphatase-like"/>
    <property type="match status" value="1"/>
</dbReference>
<evidence type="ECO:0000256" key="5">
    <source>
        <dbReference type="ARBA" id="ARBA00022837"/>
    </source>
</evidence>
<sequence length="578" mass="64147">MGRLWGGFILQFFVLNFASARPPNVLLFVVDDLGIADVGCFGNDSIKTPNIDRLAAQGARLLQDVHPDSVCTPNRAAILTGRYPVRSGIASDRGQVRVFIFTAASGGLPQNETTFAEIASAAGYKTGMIGKWHLGLHSSSSSDFHFHPLKHGFHYFYGLPLTNLRDCDPGNYVVELVIPGFRPTNILIAATIIGVTLHICYLTGVLGKCAFYFLLTLIVSTAFALCVILSMFVVFNCFVMKNYGVVEQPTILENLTVRFTDEAMNFIRSNKDGPFLLYMSYAKVHTALFNTERFVNHSIHGSYGDNVEEMDWSVGQIMAVVEELGLKEDTFVYFTSDNGPHLEEINPLTGEYEGGWKGIYRGGKGQCWEGGVRVPTIVSWPGHITPGISLDQLTSTMDLLPTVAKLVGGDVPQDRTVDGKDLLPLVTNKGQPSSHEFIFHYCGNQVHAVRYNPKNSNVVWKAHFMTPKWTKGTEACIGQGGVCNCHGKYVTVHDSPLLFDITNDPSESSPFGADTAVYQEVIKQIYPMLKKHKASMKIVPNQLERHKNIFKPWLQMCCNFPFCSCKETDRELEHPKIL</sequence>
<evidence type="ECO:0000259" key="8">
    <source>
        <dbReference type="Pfam" id="PF00884"/>
    </source>
</evidence>
<keyword evidence="7" id="KW-0732">Signal</keyword>